<dbReference type="GO" id="GO:0042128">
    <property type="term" value="P:nitrate assimilation"/>
    <property type="evidence" value="ECO:0007669"/>
    <property type="project" value="UniProtKB-KW"/>
</dbReference>
<keyword evidence="12 17" id="KW-0560">Oxidoreductase</keyword>
<dbReference type="FunFam" id="3.40.50.80:FF:000025">
    <property type="entry name" value="Nitrate reductase [NADH]"/>
    <property type="match status" value="1"/>
</dbReference>
<dbReference type="CDD" id="cd06183">
    <property type="entry name" value="cyt_b5_reduct_like"/>
    <property type="match status" value="1"/>
</dbReference>
<keyword evidence="14 17" id="KW-0520">NAD</keyword>
<evidence type="ECO:0000256" key="18">
    <source>
        <dbReference type="SAM" id="Phobius"/>
    </source>
</evidence>
<evidence type="ECO:0000256" key="9">
    <source>
        <dbReference type="ARBA" id="ARBA00022630"/>
    </source>
</evidence>
<protein>
    <recommendedName>
        <fullName evidence="17">NADH-cytochrome b5 reductase</fullName>
        <ecNumber evidence="17">1.6.2.2</ecNumber>
    </recommendedName>
</protein>
<sequence length="333" mass="36610">MAKPRPPAPPPAPAPDAIAQLAQKAKETPVLLAVLLVVGALLYTLLKGKKKAGGKFLNKQRQSLVLGERLDLSHDTVRFRFLLPKATPVLGLPVGKHFKLYCPAPKGKVKGQWNGREDPEEGSDEIERKYTPCTSDDEVGYVDLVVKVYKGGVLDRFPDGGKMSQYLSTLKVGDSISISGPWGMNEYVGKGKFLIGKREVHCKKLGMLAGGTGITPMLQVMSAILKDAADPTKISLLFANQSEARDDILVRHMLEELQNKHPDRLKVWYTVDRPPPRWKYSSGFITATMISDHLPPPGDDTLVLMCGPPPMVKFACLENLNQLGYAKENLVVF</sequence>
<keyword evidence="21" id="KW-1185">Reference proteome</keyword>
<feature type="binding site" evidence="16">
    <location>
        <position position="215"/>
    </location>
    <ligand>
        <name>FAD</name>
        <dbReference type="ChEBI" id="CHEBI:57692"/>
    </ligand>
</feature>
<keyword evidence="15" id="KW-0534">Nitrate assimilation</keyword>
<comment type="function">
    <text evidence="4">Nitrate reductase is a key enzyme involved in the first step of nitrate assimilation in plants, fungi and bacteria.</text>
</comment>
<dbReference type="InterPro" id="IPR001709">
    <property type="entry name" value="Flavoprot_Pyr_Nucl_cyt_Rdtase"/>
</dbReference>
<feature type="binding site" evidence="16">
    <location>
        <position position="163"/>
    </location>
    <ligand>
        <name>FAD</name>
        <dbReference type="ChEBI" id="CHEBI:57692"/>
    </ligand>
</feature>
<gene>
    <name evidence="20" type="ORF">AB1Y20_023519</name>
</gene>
<evidence type="ECO:0000313" key="21">
    <source>
        <dbReference type="Proteomes" id="UP001515480"/>
    </source>
</evidence>
<dbReference type="GO" id="GO:0071949">
    <property type="term" value="F:FAD binding"/>
    <property type="evidence" value="ECO:0007669"/>
    <property type="project" value="TreeGrafter"/>
</dbReference>
<keyword evidence="11 16" id="KW-0274">FAD</keyword>
<comment type="similarity">
    <text evidence="17">Belongs to the flavoprotein pyridine nucleotide cytochrome reductase family.</text>
</comment>
<comment type="catalytic activity">
    <reaction evidence="17">
        <text>2 Fe(III)-[cytochrome b5] + NADH = 2 Fe(II)-[cytochrome b5] + NAD(+) + H(+)</text>
        <dbReference type="Rhea" id="RHEA:46680"/>
        <dbReference type="Rhea" id="RHEA-COMP:10438"/>
        <dbReference type="Rhea" id="RHEA-COMP:10439"/>
        <dbReference type="ChEBI" id="CHEBI:15378"/>
        <dbReference type="ChEBI" id="CHEBI:29033"/>
        <dbReference type="ChEBI" id="CHEBI:29034"/>
        <dbReference type="ChEBI" id="CHEBI:57540"/>
        <dbReference type="ChEBI" id="CHEBI:57945"/>
        <dbReference type="EC" id="1.6.2.2"/>
    </reaction>
</comment>
<evidence type="ECO:0000256" key="13">
    <source>
        <dbReference type="ARBA" id="ARBA00023004"/>
    </source>
</evidence>
<feature type="binding site" evidence="16">
    <location>
        <position position="162"/>
    </location>
    <ligand>
        <name>FAD</name>
        <dbReference type="ChEBI" id="CHEBI:57692"/>
    </ligand>
</feature>
<evidence type="ECO:0000256" key="11">
    <source>
        <dbReference type="ARBA" id="ARBA00022827"/>
    </source>
</evidence>
<feature type="binding site" evidence="16">
    <location>
        <position position="164"/>
    </location>
    <ligand>
        <name>FAD</name>
        <dbReference type="ChEBI" id="CHEBI:57692"/>
    </ligand>
</feature>
<evidence type="ECO:0000259" key="19">
    <source>
        <dbReference type="PROSITE" id="PS51384"/>
    </source>
</evidence>
<accession>A0AB34JGY7</accession>
<feature type="domain" description="FAD-binding FR-type" evidence="19">
    <location>
        <begin position="59"/>
        <end position="188"/>
    </location>
</feature>
<comment type="cofactor">
    <cofactor evidence="2">
        <name>heme</name>
        <dbReference type="ChEBI" id="CHEBI:30413"/>
    </cofactor>
</comment>
<dbReference type="AlphaFoldDB" id="A0AB34JGY7"/>
<evidence type="ECO:0000313" key="20">
    <source>
        <dbReference type="EMBL" id="KAL1520042.1"/>
    </source>
</evidence>
<dbReference type="PANTHER" id="PTHR19370">
    <property type="entry name" value="NADH-CYTOCHROME B5 REDUCTASE"/>
    <property type="match status" value="1"/>
</dbReference>
<dbReference type="Gene3D" id="3.40.50.80">
    <property type="entry name" value="Nucleotide-binding domain of ferredoxin-NADP reductase (FNR) module"/>
    <property type="match status" value="1"/>
</dbReference>
<dbReference type="SUPFAM" id="SSF63380">
    <property type="entry name" value="Riboflavin synthase domain-like"/>
    <property type="match status" value="1"/>
</dbReference>
<dbReference type="GO" id="GO:0005739">
    <property type="term" value="C:mitochondrion"/>
    <property type="evidence" value="ECO:0007669"/>
    <property type="project" value="TreeGrafter"/>
</dbReference>
<feature type="binding site" evidence="16">
    <location>
        <position position="145"/>
    </location>
    <ligand>
        <name>FAD</name>
        <dbReference type="ChEBI" id="CHEBI:57692"/>
    </ligand>
</feature>
<dbReference type="GO" id="GO:0046872">
    <property type="term" value="F:metal ion binding"/>
    <property type="evidence" value="ECO:0007669"/>
    <property type="project" value="UniProtKB-KW"/>
</dbReference>
<dbReference type="InterPro" id="IPR008333">
    <property type="entry name" value="Cbr1-like_FAD-bd_dom"/>
</dbReference>
<dbReference type="InterPro" id="IPR039261">
    <property type="entry name" value="FNR_nucleotide-bd"/>
</dbReference>
<evidence type="ECO:0000256" key="17">
    <source>
        <dbReference type="RuleBase" id="RU361226"/>
    </source>
</evidence>
<dbReference type="PANTHER" id="PTHR19370:SF185">
    <property type="entry name" value="NADH-CYTOCHROME B5 REDUCTASE"/>
    <property type="match status" value="1"/>
</dbReference>
<keyword evidence="18" id="KW-0812">Transmembrane</keyword>
<dbReference type="InterPro" id="IPR001433">
    <property type="entry name" value="OxRdtase_FAD/NAD-bd"/>
</dbReference>
<evidence type="ECO:0000256" key="3">
    <source>
        <dbReference type="ARBA" id="ARBA00001974"/>
    </source>
</evidence>
<comment type="similarity">
    <text evidence="5">Belongs to the nitrate reductase family.</text>
</comment>
<keyword evidence="13" id="KW-0408">Iron</keyword>
<feature type="binding site" evidence="16">
    <location>
        <position position="147"/>
    </location>
    <ligand>
        <name>FAD</name>
        <dbReference type="ChEBI" id="CHEBI:57692"/>
    </ligand>
</feature>
<evidence type="ECO:0000256" key="4">
    <source>
        <dbReference type="ARBA" id="ARBA00003838"/>
    </source>
</evidence>
<dbReference type="InterPro" id="IPR001834">
    <property type="entry name" value="CBR-like"/>
</dbReference>
<dbReference type="InterPro" id="IPR017927">
    <property type="entry name" value="FAD-bd_FR_type"/>
</dbReference>
<dbReference type="Pfam" id="PF00970">
    <property type="entry name" value="FAD_binding_6"/>
    <property type="match status" value="1"/>
</dbReference>
<reference evidence="20 21" key="1">
    <citation type="journal article" date="2024" name="Science">
        <title>Giant polyketide synthase enzymes in the biosynthesis of giant marine polyether toxins.</title>
        <authorList>
            <person name="Fallon T.R."/>
            <person name="Shende V.V."/>
            <person name="Wierzbicki I.H."/>
            <person name="Pendleton A.L."/>
            <person name="Watervoot N.F."/>
            <person name="Auber R.P."/>
            <person name="Gonzalez D.J."/>
            <person name="Wisecaver J.H."/>
            <person name="Moore B.S."/>
        </authorList>
    </citation>
    <scope>NUCLEOTIDE SEQUENCE [LARGE SCALE GENOMIC DNA]</scope>
    <source>
        <strain evidence="20 21">12B1</strain>
    </source>
</reference>
<feature type="transmembrane region" description="Helical" evidence="18">
    <location>
        <begin position="30"/>
        <end position="46"/>
    </location>
</feature>
<evidence type="ECO:0000256" key="1">
    <source>
        <dbReference type="ARBA" id="ARBA00001924"/>
    </source>
</evidence>
<evidence type="ECO:0000256" key="5">
    <source>
        <dbReference type="ARBA" id="ARBA00006253"/>
    </source>
</evidence>
<name>A0AB34JGY7_PRYPA</name>
<dbReference type="Pfam" id="PF00175">
    <property type="entry name" value="NAD_binding_1"/>
    <property type="match status" value="1"/>
</dbReference>
<comment type="cofactor">
    <cofactor evidence="1">
        <name>Mo-molybdopterin</name>
        <dbReference type="ChEBI" id="CHEBI:71302"/>
    </cofactor>
</comment>
<feature type="binding site" evidence="16">
    <location>
        <position position="130"/>
    </location>
    <ligand>
        <name>FAD</name>
        <dbReference type="ChEBI" id="CHEBI:57692"/>
    </ligand>
</feature>
<keyword evidence="10" id="KW-0479">Metal-binding</keyword>
<organism evidence="20 21">
    <name type="scientific">Prymnesium parvum</name>
    <name type="common">Toxic golden alga</name>
    <dbReference type="NCBI Taxonomy" id="97485"/>
    <lineage>
        <taxon>Eukaryota</taxon>
        <taxon>Haptista</taxon>
        <taxon>Haptophyta</taxon>
        <taxon>Prymnesiophyceae</taxon>
        <taxon>Prymnesiales</taxon>
        <taxon>Prymnesiaceae</taxon>
        <taxon>Prymnesium</taxon>
    </lineage>
</organism>
<dbReference type="PROSITE" id="PS51384">
    <property type="entry name" value="FAD_FR"/>
    <property type="match status" value="1"/>
</dbReference>
<comment type="subunit">
    <text evidence="6">Homodimer.</text>
</comment>
<dbReference type="GO" id="GO:0090524">
    <property type="term" value="F:cytochrome-b5 reductase activity, acting on NADH"/>
    <property type="evidence" value="ECO:0007669"/>
    <property type="project" value="UniProtKB-EC"/>
</dbReference>
<comment type="caution">
    <text evidence="20">The sequence shown here is derived from an EMBL/GenBank/DDBJ whole genome shotgun (WGS) entry which is preliminary data.</text>
</comment>
<evidence type="ECO:0000256" key="6">
    <source>
        <dbReference type="ARBA" id="ARBA00011738"/>
    </source>
</evidence>
<keyword evidence="18" id="KW-1133">Transmembrane helix</keyword>
<feature type="binding site" evidence="16">
    <location>
        <position position="128"/>
    </location>
    <ligand>
        <name>FAD</name>
        <dbReference type="ChEBI" id="CHEBI:57692"/>
    </ligand>
</feature>
<evidence type="ECO:0000256" key="2">
    <source>
        <dbReference type="ARBA" id="ARBA00001971"/>
    </source>
</evidence>
<dbReference type="PRINTS" id="PR00371">
    <property type="entry name" value="FPNCR"/>
</dbReference>
<keyword evidence="7" id="KW-0500">Molybdenum</keyword>
<evidence type="ECO:0000256" key="12">
    <source>
        <dbReference type="ARBA" id="ARBA00023002"/>
    </source>
</evidence>
<dbReference type="InterPro" id="IPR017938">
    <property type="entry name" value="Riboflavin_synthase-like_b-brl"/>
</dbReference>
<dbReference type="Gene3D" id="2.40.30.10">
    <property type="entry name" value="Translation factors"/>
    <property type="match status" value="1"/>
</dbReference>
<keyword evidence="18" id="KW-0472">Membrane</keyword>
<dbReference type="SUPFAM" id="SSF52343">
    <property type="entry name" value="Ferredoxin reductase-like, C-terminal NADP-linked domain"/>
    <property type="match status" value="1"/>
</dbReference>
<evidence type="ECO:0000256" key="8">
    <source>
        <dbReference type="ARBA" id="ARBA00022617"/>
    </source>
</evidence>
<dbReference type="EMBL" id="JBGBPQ010000009">
    <property type="protein sequence ID" value="KAL1520042.1"/>
    <property type="molecule type" value="Genomic_DNA"/>
</dbReference>
<dbReference type="EC" id="1.6.2.2" evidence="17"/>
<evidence type="ECO:0000256" key="10">
    <source>
        <dbReference type="ARBA" id="ARBA00022723"/>
    </source>
</evidence>
<evidence type="ECO:0000256" key="7">
    <source>
        <dbReference type="ARBA" id="ARBA00022505"/>
    </source>
</evidence>
<evidence type="ECO:0000256" key="15">
    <source>
        <dbReference type="ARBA" id="ARBA00023063"/>
    </source>
</evidence>
<comment type="cofactor">
    <cofactor evidence="3 16 17">
        <name>FAD</name>
        <dbReference type="ChEBI" id="CHEBI:57692"/>
    </cofactor>
</comment>
<dbReference type="PRINTS" id="PR00406">
    <property type="entry name" value="CYTB5RDTASE"/>
</dbReference>
<dbReference type="Proteomes" id="UP001515480">
    <property type="component" value="Unassembled WGS sequence"/>
</dbReference>
<keyword evidence="8" id="KW-0349">Heme</keyword>
<keyword evidence="9 16" id="KW-0285">Flavoprotein</keyword>
<evidence type="ECO:0000256" key="16">
    <source>
        <dbReference type="PIRSR" id="PIRSR601834-1"/>
    </source>
</evidence>
<evidence type="ECO:0000256" key="14">
    <source>
        <dbReference type="ARBA" id="ARBA00023027"/>
    </source>
</evidence>
<proteinExistence type="inferred from homology"/>